<reference evidence="1" key="1">
    <citation type="submission" date="2022-08" db="EMBL/GenBank/DDBJ databases">
        <title>Genome Sequence of Lecanicillium fungicola.</title>
        <authorList>
            <person name="Buettner E."/>
        </authorList>
    </citation>
    <scope>NUCLEOTIDE SEQUENCE</scope>
    <source>
        <strain evidence="1">Babe33</strain>
    </source>
</reference>
<dbReference type="EMBL" id="JANJQO010002336">
    <property type="protein sequence ID" value="KAJ2967306.1"/>
    <property type="molecule type" value="Genomic_DNA"/>
</dbReference>
<proteinExistence type="predicted"/>
<name>A0ACC1ML02_9HYPO</name>
<keyword evidence="2" id="KW-1185">Reference proteome</keyword>
<gene>
    <name evidence="1" type="ORF">NQ176_g9726</name>
</gene>
<sequence>MEVIEISSDSDSDSTSQKTRAPPNKRRNVVLEKQAVKMTYREAHEKRKRTKEHYREKRTRQASQAVALPFPLADTPEALLSLPGSPAGAVVAGEKMGMPFRMFETQSSSPSSDSAATAAAVSALQPTAANRTRHPKMEDRQEPFPQSLPFPPPCGDAFLAALVAELQPRTTPLPGSEAAFVSPPVLAAAKQNKSPPFLLAATRGKTAKATAAGRSKVMSAKPGDPCQTTNVSASSDVISAAATAAAATRHEESPRTIAHRHQRASITASRRHLPPGLEMRRATPLGAVMQHWERLWREPSDLCRYWLGRPLFRRRRTEADDRPPPA</sequence>
<accession>A0ACC1ML02</accession>
<protein>
    <submittedName>
        <fullName evidence="1">Uncharacterized protein</fullName>
    </submittedName>
</protein>
<evidence type="ECO:0000313" key="1">
    <source>
        <dbReference type="EMBL" id="KAJ2967306.1"/>
    </source>
</evidence>
<organism evidence="1 2">
    <name type="scientific">Zarea fungicola</name>
    <dbReference type="NCBI Taxonomy" id="93591"/>
    <lineage>
        <taxon>Eukaryota</taxon>
        <taxon>Fungi</taxon>
        <taxon>Dikarya</taxon>
        <taxon>Ascomycota</taxon>
        <taxon>Pezizomycotina</taxon>
        <taxon>Sordariomycetes</taxon>
        <taxon>Hypocreomycetidae</taxon>
        <taxon>Hypocreales</taxon>
        <taxon>Cordycipitaceae</taxon>
        <taxon>Zarea</taxon>
    </lineage>
</organism>
<evidence type="ECO:0000313" key="2">
    <source>
        <dbReference type="Proteomes" id="UP001143910"/>
    </source>
</evidence>
<comment type="caution">
    <text evidence="1">The sequence shown here is derived from an EMBL/GenBank/DDBJ whole genome shotgun (WGS) entry which is preliminary data.</text>
</comment>
<dbReference type="Proteomes" id="UP001143910">
    <property type="component" value="Unassembled WGS sequence"/>
</dbReference>